<reference evidence="2" key="1">
    <citation type="submission" date="2023-03" db="UniProtKB">
        <authorList>
            <consortium name="EnsemblPlants"/>
        </authorList>
    </citation>
    <scope>IDENTIFICATION</scope>
</reference>
<protein>
    <submittedName>
        <fullName evidence="2">Uncharacterized protein</fullName>
    </submittedName>
</protein>
<sequence length="71" mass="8014">MRETELNKEHVRRRATNEGKLMQQTFTSGRHACKERSRFRDGLDENSMSDAGGGGQSKATARVRVCEEEEG</sequence>
<feature type="region of interest" description="Disordered" evidence="1">
    <location>
        <begin position="1"/>
        <end position="71"/>
    </location>
</feature>
<feature type="compositionally biased region" description="Basic and acidic residues" evidence="1">
    <location>
        <begin position="32"/>
        <end position="43"/>
    </location>
</feature>
<evidence type="ECO:0000256" key="1">
    <source>
        <dbReference type="SAM" id="MobiDB-lite"/>
    </source>
</evidence>
<accession>A0A9I9D909</accession>
<proteinExistence type="predicted"/>
<name>A0A9I9D909_CUCME</name>
<dbReference type="AlphaFoldDB" id="A0A9I9D909"/>
<dbReference type="Gramene" id="MELO3C015146.2.1">
    <property type="protein sequence ID" value="MELO3C015146.2.1"/>
    <property type="gene ID" value="MELO3C015146.2"/>
</dbReference>
<dbReference type="EnsemblPlants" id="MELO3C015146.2.1">
    <property type="protein sequence ID" value="MELO3C015146.2.1"/>
    <property type="gene ID" value="MELO3C015146.2"/>
</dbReference>
<organism evidence="2">
    <name type="scientific">Cucumis melo</name>
    <name type="common">Muskmelon</name>
    <dbReference type="NCBI Taxonomy" id="3656"/>
    <lineage>
        <taxon>Eukaryota</taxon>
        <taxon>Viridiplantae</taxon>
        <taxon>Streptophyta</taxon>
        <taxon>Embryophyta</taxon>
        <taxon>Tracheophyta</taxon>
        <taxon>Spermatophyta</taxon>
        <taxon>Magnoliopsida</taxon>
        <taxon>eudicotyledons</taxon>
        <taxon>Gunneridae</taxon>
        <taxon>Pentapetalae</taxon>
        <taxon>rosids</taxon>
        <taxon>fabids</taxon>
        <taxon>Cucurbitales</taxon>
        <taxon>Cucurbitaceae</taxon>
        <taxon>Benincaseae</taxon>
        <taxon>Cucumis</taxon>
    </lineage>
</organism>
<evidence type="ECO:0000313" key="2">
    <source>
        <dbReference type="EnsemblPlants" id="MELO3C015146.2.1"/>
    </source>
</evidence>